<keyword evidence="1" id="KW-0472">Membrane</keyword>
<evidence type="ECO:0000313" key="3">
    <source>
        <dbReference type="Proteomes" id="UP000431269"/>
    </source>
</evidence>
<sequence>MSLEIILSALGIAIGGIAIVFALIALAPARTLLELDSAKGLAHMRVRPLWGLAAETEFIRNRGNTKKSRVGSLLKRIRELPRMAHAALIAPKLVAPARQLLRDIGALKPKASTIVVFVNAGHPMANLVIEVAQGLKATSPLGFEIRTREGLGLDLTAHIEANASPLTLWSVYRRFRTEPNVLEFLRRLRKESEPKPPR</sequence>
<dbReference type="AlphaFoldDB" id="A0A6I6MT19"/>
<evidence type="ECO:0000256" key="1">
    <source>
        <dbReference type="SAM" id="Phobius"/>
    </source>
</evidence>
<dbReference type="KEGG" id="tsv:DSM104635_01654"/>
<name>A0A6I6MT19_9CAUL</name>
<gene>
    <name evidence="2" type="ORF">DSM104635_01654</name>
</gene>
<keyword evidence="3" id="KW-1185">Reference proteome</keyword>
<evidence type="ECO:0000313" key="2">
    <source>
        <dbReference type="EMBL" id="QGZ94822.1"/>
    </source>
</evidence>
<keyword evidence="1" id="KW-1133">Transmembrane helix</keyword>
<keyword evidence="1" id="KW-0812">Transmembrane</keyword>
<feature type="transmembrane region" description="Helical" evidence="1">
    <location>
        <begin position="6"/>
        <end position="27"/>
    </location>
</feature>
<proteinExistence type="predicted"/>
<dbReference type="EMBL" id="CP047045">
    <property type="protein sequence ID" value="QGZ94822.1"/>
    <property type="molecule type" value="Genomic_DNA"/>
</dbReference>
<protein>
    <submittedName>
        <fullName evidence="2">Uncharacterized protein</fullName>
    </submittedName>
</protein>
<dbReference type="RefSeq" id="WP_158765730.1">
    <property type="nucleotide sequence ID" value="NZ_CP047045.1"/>
</dbReference>
<dbReference type="Proteomes" id="UP000431269">
    <property type="component" value="Chromosome"/>
</dbReference>
<accession>A0A6I6MT19</accession>
<organism evidence="2 3">
    <name type="scientific">Terricaulis silvestris</name>
    <dbReference type="NCBI Taxonomy" id="2686094"/>
    <lineage>
        <taxon>Bacteria</taxon>
        <taxon>Pseudomonadati</taxon>
        <taxon>Pseudomonadota</taxon>
        <taxon>Alphaproteobacteria</taxon>
        <taxon>Caulobacterales</taxon>
        <taxon>Caulobacteraceae</taxon>
        <taxon>Terricaulis</taxon>
    </lineage>
</organism>
<reference evidence="3" key="1">
    <citation type="submission" date="2019-12" db="EMBL/GenBank/DDBJ databases">
        <title>Complete genome of Terracaulis silvestris 0127_4.</title>
        <authorList>
            <person name="Vieira S."/>
            <person name="Riedel T."/>
            <person name="Sproer C."/>
            <person name="Pascual J."/>
            <person name="Boedeker C."/>
            <person name="Overmann J."/>
        </authorList>
    </citation>
    <scope>NUCLEOTIDE SEQUENCE [LARGE SCALE GENOMIC DNA]</scope>
    <source>
        <strain evidence="3">0127_4</strain>
    </source>
</reference>